<protein>
    <recommendedName>
        <fullName evidence="6">NlpC/P60 domain-containing protein</fullName>
    </recommendedName>
</protein>
<dbReference type="InterPro" id="IPR000064">
    <property type="entry name" value="NLP_P60_dom"/>
</dbReference>
<organism evidence="7 8">
    <name type="scientific">Verrucomicrobia subdivision 6 bacterium BACL9 MAG-120507-bin52</name>
    <dbReference type="NCBI Taxonomy" id="1655590"/>
    <lineage>
        <taxon>Bacteria</taxon>
        <taxon>Pseudomonadati</taxon>
        <taxon>Verrucomicrobiota</taxon>
        <taxon>Verrucomicrobiia</taxon>
        <taxon>Verrucomicrobiales</taxon>
        <taxon>Verrucomicrobia subdivision 6</taxon>
    </lineage>
</organism>
<evidence type="ECO:0000256" key="2">
    <source>
        <dbReference type="ARBA" id="ARBA00022670"/>
    </source>
</evidence>
<evidence type="ECO:0000256" key="3">
    <source>
        <dbReference type="ARBA" id="ARBA00022801"/>
    </source>
</evidence>
<evidence type="ECO:0000259" key="6">
    <source>
        <dbReference type="Pfam" id="PF00877"/>
    </source>
</evidence>
<dbReference type="SUPFAM" id="SSF54001">
    <property type="entry name" value="Cysteine proteinases"/>
    <property type="match status" value="1"/>
</dbReference>
<dbReference type="EMBL" id="LIBO01000013">
    <property type="protein sequence ID" value="KRO63032.1"/>
    <property type="molecule type" value="Genomic_DNA"/>
</dbReference>
<keyword evidence="5" id="KW-0732">Signal</keyword>
<evidence type="ECO:0000313" key="8">
    <source>
        <dbReference type="Proteomes" id="UP000051269"/>
    </source>
</evidence>
<keyword evidence="2" id="KW-0645">Protease</keyword>
<proteinExistence type="inferred from homology"/>
<gene>
    <name evidence="7" type="ORF">ABR82_08305</name>
</gene>
<dbReference type="GO" id="GO:0006508">
    <property type="term" value="P:proteolysis"/>
    <property type="evidence" value="ECO:0007669"/>
    <property type="project" value="UniProtKB-KW"/>
</dbReference>
<comment type="caution">
    <text evidence="7">The sequence shown here is derived from an EMBL/GenBank/DDBJ whole genome shotgun (WGS) entry which is preliminary data.</text>
</comment>
<reference evidence="7 8" key="1">
    <citation type="submission" date="2015-10" db="EMBL/GenBank/DDBJ databases">
        <title>Metagenome-Assembled Genomes uncover a global brackish microbiome.</title>
        <authorList>
            <person name="Hugerth L.W."/>
            <person name="Larsson J."/>
            <person name="Alneberg J."/>
            <person name="Lindh M.V."/>
            <person name="Legrand C."/>
            <person name="Pinhassi J."/>
            <person name="Andersson A.F."/>
        </authorList>
    </citation>
    <scope>NUCLEOTIDE SEQUENCE [LARGE SCALE GENOMIC DNA]</scope>
    <source>
        <strain evidence="7">BACL18 MAG-120507-bin52</strain>
    </source>
</reference>
<keyword evidence="3" id="KW-0378">Hydrolase</keyword>
<dbReference type="InterPro" id="IPR038765">
    <property type="entry name" value="Papain-like_cys_pep_sf"/>
</dbReference>
<comment type="similarity">
    <text evidence="1">Belongs to the peptidase C40 family.</text>
</comment>
<keyword evidence="4" id="KW-0788">Thiol protease</keyword>
<dbReference type="GO" id="GO:0008234">
    <property type="term" value="F:cysteine-type peptidase activity"/>
    <property type="evidence" value="ECO:0007669"/>
    <property type="project" value="UniProtKB-KW"/>
</dbReference>
<evidence type="ECO:0000313" key="7">
    <source>
        <dbReference type="EMBL" id="KRO63032.1"/>
    </source>
</evidence>
<dbReference type="Pfam" id="PF00877">
    <property type="entry name" value="NLPC_P60"/>
    <property type="match status" value="1"/>
</dbReference>
<accession>A0A0R2RK05</accession>
<name>A0A0R2RK05_9BACT</name>
<evidence type="ECO:0000256" key="5">
    <source>
        <dbReference type="SAM" id="SignalP"/>
    </source>
</evidence>
<dbReference type="Gene3D" id="3.90.1720.10">
    <property type="entry name" value="endopeptidase domain like (from Nostoc punctiforme)"/>
    <property type="match status" value="1"/>
</dbReference>
<feature type="domain" description="NlpC/P60" evidence="6">
    <location>
        <begin position="63"/>
        <end position="150"/>
    </location>
</feature>
<dbReference type="Proteomes" id="UP000051269">
    <property type="component" value="Unassembled WGS sequence"/>
</dbReference>
<dbReference type="AlphaFoldDB" id="A0A0R2RK05"/>
<evidence type="ECO:0000256" key="1">
    <source>
        <dbReference type="ARBA" id="ARBA00007074"/>
    </source>
</evidence>
<sequence length="217" mass="24420">MVIVRRLLPLVLGLVLVRMVSSANGAATPKQHQKLVETCRWLSKQDLSYAQSWQPPGHPYLITMDCSNTIRYIVWKVFGFDIPRTASDQYLYFQKRGKVRSVPIKADGKVDSIKLIAQMRSGDLLFWEWTYDVPRDPPISHVMIYLGRKKGGEAMVAGSSQRMDGERGGGVDVYEFDPNAPCGNAKNFFNFITHRGRLVAFARPTAQAGWAERGGLE</sequence>
<feature type="chain" id="PRO_5006422826" description="NlpC/P60 domain-containing protein" evidence="5">
    <location>
        <begin position="27"/>
        <end position="217"/>
    </location>
</feature>
<feature type="signal peptide" evidence="5">
    <location>
        <begin position="1"/>
        <end position="26"/>
    </location>
</feature>
<evidence type="ECO:0000256" key="4">
    <source>
        <dbReference type="ARBA" id="ARBA00022807"/>
    </source>
</evidence>